<evidence type="ECO:0000313" key="2">
    <source>
        <dbReference type="EMBL" id="KIL55237.1"/>
    </source>
</evidence>
<feature type="compositionally biased region" description="Polar residues" evidence="1">
    <location>
        <begin position="176"/>
        <end position="195"/>
    </location>
</feature>
<accession>A0A0C2W2C0</accession>
<keyword evidence="3" id="KW-1185">Reference proteome</keyword>
<dbReference type="EMBL" id="KN818544">
    <property type="protein sequence ID" value="KIL55237.1"/>
    <property type="molecule type" value="Genomic_DNA"/>
</dbReference>
<evidence type="ECO:0000256" key="1">
    <source>
        <dbReference type="SAM" id="MobiDB-lite"/>
    </source>
</evidence>
<dbReference type="OrthoDB" id="3329350at2759"/>
<name>A0A0C2W2C0_AMAMK</name>
<dbReference type="Proteomes" id="UP000054549">
    <property type="component" value="Unassembled WGS sequence"/>
</dbReference>
<reference evidence="2 3" key="1">
    <citation type="submission" date="2014-04" db="EMBL/GenBank/DDBJ databases">
        <title>Evolutionary Origins and Diversification of the Mycorrhizal Mutualists.</title>
        <authorList>
            <consortium name="DOE Joint Genome Institute"/>
            <consortium name="Mycorrhizal Genomics Consortium"/>
            <person name="Kohler A."/>
            <person name="Kuo A."/>
            <person name="Nagy L.G."/>
            <person name="Floudas D."/>
            <person name="Copeland A."/>
            <person name="Barry K.W."/>
            <person name="Cichocki N."/>
            <person name="Veneault-Fourrey C."/>
            <person name="LaButti K."/>
            <person name="Lindquist E.A."/>
            <person name="Lipzen A."/>
            <person name="Lundell T."/>
            <person name="Morin E."/>
            <person name="Murat C."/>
            <person name="Riley R."/>
            <person name="Ohm R."/>
            <person name="Sun H."/>
            <person name="Tunlid A."/>
            <person name="Henrissat B."/>
            <person name="Grigoriev I.V."/>
            <person name="Hibbett D.S."/>
            <person name="Martin F."/>
        </authorList>
    </citation>
    <scope>NUCLEOTIDE SEQUENCE [LARGE SCALE GENOMIC DNA]</scope>
    <source>
        <strain evidence="2 3">Koide BX008</strain>
    </source>
</reference>
<sequence length="447" mass="48936">MSPTPVKRDSSATISRHSSLAIPAIPLFNSRPSDPAPVDFTSDAEYRTLTQMSKVFSKRLSHVERAQAFYTIFTTLAEQLESTSEFPAVMSRIADDLLEREFIPPAQPCTLSHEPVTVTVTKEIHPITCTTEMENLRKEISDLKSGISFLYHSANLTHTAESSNASPSPHGFDSLPESTCDSNDSLYESSVSSTPKAGPKPLSTKTSPPPPKTPFPKSYANAAKTVVTKSPQEIIRDRTAKSCTNKGTPLNILILSGFESANTASSYKRIAEMRQKVNDVLIDNKCKSISWSSRGNLVTKCTKSLSDRDKTDITNSAKAIFKNEPTVLNKSTISYVKFIDVPLFDNEGTPFDKDDFNAMIQQNDKWANITHGLNVIAKKASDSAPTKATIKINFIDDKNSATARKLLKTTILFGGIPIRCKPWTSVPPVRRQTASNASVTEVSSSPV</sequence>
<organism evidence="2 3">
    <name type="scientific">Amanita muscaria (strain Koide BX008)</name>
    <dbReference type="NCBI Taxonomy" id="946122"/>
    <lineage>
        <taxon>Eukaryota</taxon>
        <taxon>Fungi</taxon>
        <taxon>Dikarya</taxon>
        <taxon>Basidiomycota</taxon>
        <taxon>Agaricomycotina</taxon>
        <taxon>Agaricomycetes</taxon>
        <taxon>Agaricomycetidae</taxon>
        <taxon>Agaricales</taxon>
        <taxon>Pluteineae</taxon>
        <taxon>Amanitaceae</taxon>
        <taxon>Amanita</taxon>
    </lineage>
</organism>
<gene>
    <name evidence="2" type="ORF">M378DRAFT_18119</name>
</gene>
<proteinExistence type="predicted"/>
<dbReference type="AlphaFoldDB" id="A0A0C2W2C0"/>
<dbReference type="HOGENOM" id="CLU_562532_0_0_1"/>
<evidence type="ECO:0000313" key="3">
    <source>
        <dbReference type="Proteomes" id="UP000054549"/>
    </source>
</evidence>
<feature type="region of interest" description="Disordered" evidence="1">
    <location>
        <begin position="160"/>
        <end position="218"/>
    </location>
</feature>
<protein>
    <submittedName>
        <fullName evidence="2">Uncharacterized protein</fullName>
    </submittedName>
</protein>
<dbReference type="InParanoid" id="A0A0C2W2C0"/>